<keyword evidence="1" id="KW-0880">Kelch repeat</keyword>
<evidence type="ECO:0000256" key="1">
    <source>
        <dbReference type="ARBA" id="ARBA00022441"/>
    </source>
</evidence>
<sequence length="765" mass="89641">MFMNYSEANTNNAPIYSKNTDMSNNIYLDDFQLEKNDTLFRFKNENLFTDVFIYVDGVEFPCHKVILCASSVYFQAMFSCDLKESRHGKVYIENMSPWTMKRLLDFIYTGKIDISYENVIDIFNAAVLFQLYKLVDKCINYVKHNVDLSNCIEINLFASMHDLHDLESYTYQFILDNFMQLINITISLYSKLDDNNNKIEMINNQKNLLFSQLNSNLIEKLPLDQIQDTFYSSFMRLSEKTFSNLLKSDLLNVTKEFHVYYTIVKWIEYQLKILSTSQKDLNKLYEQLFKYLRLSCLSRDELEFILKNDKFINEQTKLQIKLYLDKLNDLLDSNVENIRPSTLPRDYLCFLSLNEFNLYDFNKSKWESVSNWPPNYIKNISHDNIFNFNLNGYSVCTINNNVYVLGGLRNEGDNLELLNLVHKFDPVKNEWSSLSPMLTKRAYHHTIHLSLSKQSNFIFVLYGLKIAENESFEQCMNIEYYNLETNEWKILNIESNSILTHHLFALYNRSQTADLDLSRLINLQIEQSKLVVGLQNLIYILNDNCIHCFEFDKNDINSYLPYFRLPKNLNNFILAQAISFKTANILTQFDLELNTNQKSLFSWYSDSEDRSSSSSSSKSLSSVSSTSTNSLQSPTIHDYDDEGSSKRVMIRQEKEALLFILNPEQGILYEFYPGKNKLLKLPNLLLKHSKTESFILKIKSKILITGGLGDEEEKDGQFFVESYDRDTREWSVLTKYQANSKSLEDSSENGLFTFRNFFKLKMSLV</sequence>
<evidence type="ECO:0000256" key="3">
    <source>
        <dbReference type="SAM" id="MobiDB-lite"/>
    </source>
</evidence>
<keyword evidence="2" id="KW-0677">Repeat</keyword>
<dbReference type="Proteomes" id="UP000663879">
    <property type="component" value="Unassembled WGS sequence"/>
</dbReference>
<keyword evidence="6" id="KW-1185">Reference proteome</keyword>
<proteinExistence type="predicted"/>
<dbReference type="PANTHER" id="PTHR24412">
    <property type="entry name" value="KELCH PROTEIN"/>
    <property type="match status" value="1"/>
</dbReference>
<dbReference type="InterPro" id="IPR000210">
    <property type="entry name" value="BTB/POZ_dom"/>
</dbReference>
<dbReference type="OrthoDB" id="6418787at2759"/>
<dbReference type="SUPFAM" id="SSF54695">
    <property type="entry name" value="POZ domain"/>
    <property type="match status" value="1"/>
</dbReference>
<reference evidence="5" key="1">
    <citation type="submission" date="2021-02" db="EMBL/GenBank/DDBJ databases">
        <authorList>
            <person name="Nowell W R."/>
        </authorList>
    </citation>
    <scope>NUCLEOTIDE SEQUENCE</scope>
    <source>
        <strain evidence="5">Ploen Becks lab</strain>
    </source>
</reference>
<dbReference type="PANTHER" id="PTHR24412:SF497">
    <property type="entry name" value="KELCH-LIKE PROTEIN 18"/>
    <property type="match status" value="1"/>
</dbReference>
<feature type="region of interest" description="Disordered" evidence="3">
    <location>
        <begin position="607"/>
        <end position="640"/>
    </location>
</feature>
<dbReference type="AlphaFoldDB" id="A0A814CEU2"/>
<dbReference type="InterPro" id="IPR011333">
    <property type="entry name" value="SKP1/BTB/POZ_sf"/>
</dbReference>
<dbReference type="SMART" id="SM00225">
    <property type="entry name" value="BTB"/>
    <property type="match status" value="1"/>
</dbReference>
<evidence type="ECO:0000313" key="6">
    <source>
        <dbReference type="Proteomes" id="UP000663879"/>
    </source>
</evidence>
<dbReference type="Gene3D" id="3.30.710.10">
    <property type="entry name" value="Potassium Channel Kv1.1, Chain A"/>
    <property type="match status" value="1"/>
</dbReference>
<dbReference type="InterPro" id="IPR006652">
    <property type="entry name" value="Kelch_1"/>
</dbReference>
<evidence type="ECO:0000256" key="2">
    <source>
        <dbReference type="ARBA" id="ARBA00022737"/>
    </source>
</evidence>
<dbReference type="Pfam" id="PF00651">
    <property type="entry name" value="BTB"/>
    <property type="match status" value="1"/>
</dbReference>
<dbReference type="Gene3D" id="1.25.40.420">
    <property type="match status" value="1"/>
</dbReference>
<organism evidence="5 6">
    <name type="scientific">Brachionus calyciflorus</name>
    <dbReference type="NCBI Taxonomy" id="104777"/>
    <lineage>
        <taxon>Eukaryota</taxon>
        <taxon>Metazoa</taxon>
        <taxon>Spiralia</taxon>
        <taxon>Gnathifera</taxon>
        <taxon>Rotifera</taxon>
        <taxon>Eurotatoria</taxon>
        <taxon>Monogononta</taxon>
        <taxon>Pseudotrocha</taxon>
        <taxon>Ploima</taxon>
        <taxon>Brachionidae</taxon>
        <taxon>Brachionus</taxon>
    </lineage>
</organism>
<dbReference type="Pfam" id="PF01344">
    <property type="entry name" value="Kelch_1"/>
    <property type="match status" value="1"/>
</dbReference>
<evidence type="ECO:0000313" key="5">
    <source>
        <dbReference type="EMBL" id="CAF0939246.1"/>
    </source>
</evidence>
<dbReference type="Pfam" id="PF07707">
    <property type="entry name" value="BACK"/>
    <property type="match status" value="1"/>
</dbReference>
<gene>
    <name evidence="5" type="ORF">OXX778_LOCUS13338</name>
</gene>
<name>A0A814CEU2_9BILA</name>
<accession>A0A814CEU2</accession>
<feature type="compositionally biased region" description="Low complexity" evidence="3">
    <location>
        <begin position="612"/>
        <end position="633"/>
    </location>
</feature>
<dbReference type="InterPro" id="IPR015915">
    <property type="entry name" value="Kelch-typ_b-propeller"/>
</dbReference>
<dbReference type="Gene3D" id="2.120.10.80">
    <property type="entry name" value="Kelch-type beta propeller"/>
    <property type="match status" value="1"/>
</dbReference>
<dbReference type="SMART" id="SM00875">
    <property type="entry name" value="BACK"/>
    <property type="match status" value="1"/>
</dbReference>
<dbReference type="EMBL" id="CAJNOC010002545">
    <property type="protein sequence ID" value="CAF0939246.1"/>
    <property type="molecule type" value="Genomic_DNA"/>
</dbReference>
<dbReference type="SUPFAM" id="SSF117281">
    <property type="entry name" value="Kelch motif"/>
    <property type="match status" value="1"/>
</dbReference>
<comment type="caution">
    <text evidence="5">The sequence shown here is derived from an EMBL/GenBank/DDBJ whole genome shotgun (WGS) entry which is preliminary data.</text>
</comment>
<dbReference type="InterPro" id="IPR011705">
    <property type="entry name" value="BACK"/>
</dbReference>
<feature type="domain" description="BTB" evidence="4">
    <location>
        <begin position="49"/>
        <end position="116"/>
    </location>
</feature>
<evidence type="ECO:0000259" key="4">
    <source>
        <dbReference type="PROSITE" id="PS50097"/>
    </source>
</evidence>
<protein>
    <recommendedName>
        <fullName evidence="4">BTB domain-containing protein</fullName>
    </recommendedName>
</protein>
<dbReference type="PROSITE" id="PS50097">
    <property type="entry name" value="BTB"/>
    <property type="match status" value="1"/>
</dbReference>